<protein>
    <recommendedName>
        <fullName evidence="1">NAD-dependent epimerase/dehydratase domain-containing protein</fullName>
    </recommendedName>
</protein>
<keyword evidence="3" id="KW-1185">Reference proteome</keyword>
<evidence type="ECO:0000313" key="3">
    <source>
        <dbReference type="Proteomes" id="UP000199149"/>
    </source>
</evidence>
<dbReference type="STRING" id="684065.SAMN05421738_11937"/>
<organism evidence="2 3">
    <name type="scientific">Algoriella xinjiangensis</name>
    <dbReference type="NCBI Taxonomy" id="684065"/>
    <lineage>
        <taxon>Bacteria</taxon>
        <taxon>Pseudomonadati</taxon>
        <taxon>Bacteroidota</taxon>
        <taxon>Flavobacteriia</taxon>
        <taxon>Flavobacteriales</taxon>
        <taxon>Weeksellaceae</taxon>
        <taxon>Algoriella</taxon>
    </lineage>
</organism>
<gene>
    <name evidence="2" type="ORF">SAMN05421738_11937</name>
</gene>
<dbReference type="AlphaFoldDB" id="A0A1I5AZN7"/>
<dbReference type="Pfam" id="PF01370">
    <property type="entry name" value="Epimerase"/>
    <property type="match status" value="1"/>
</dbReference>
<dbReference type="RefSeq" id="WP_092910383.1">
    <property type="nucleotide sequence ID" value="NZ_FOUZ01000019.1"/>
</dbReference>
<feature type="domain" description="NAD-dependent epimerase/dehydratase" evidence="1">
    <location>
        <begin position="5"/>
        <end position="117"/>
    </location>
</feature>
<reference evidence="3" key="1">
    <citation type="submission" date="2016-10" db="EMBL/GenBank/DDBJ databases">
        <authorList>
            <person name="Varghese N."/>
            <person name="Submissions S."/>
        </authorList>
    </citation>
    <scope>NUCLEOTIDE SEQUENCE [LARGE SCALE GENOMIC DNA]</scope>
    <source>
        <strain evidence="3">XJ109</strain>
    </source>
</reference>
<dbReference type="InterPro" id="IPR036291">
    <property type="entry name" value="NAD(P)-bd_dom_sf"/>
</dbReference>
<dbReference type="Gene3D" id="3.40.50.720">
    <property type="entry name" value="NAD(P)-binding Rossmann-like Domain"/>
    <property type="match status" value="1"/>
</dbReference>
<dbReference type="PANTHER" id="PTHR11092">
    <property type="entry name" value="SUGAR NUCLEOTIDE EPIMERASE RELATED"/>
    <property type="match status" value="1"/>
</dbReference>
<dbReference type="PANTHER" id="PTHR11092:SF0">
    <property type="entry name" value="EPIMERASE FAMILY PROTEIN SDR39U1"/>
    <property type="match status" value="1"/>
</dbReference>
<dbReference type="SUPFAM" id="SSF51735">
    <property type="entry name" value="NAD(P)-binding Rossmann-fold domains"/>
    <property type="match status" value="1"/>
</dbReference>
<dbReference type="EMBL" id="FOUZ01000019">
    <property type="protein sequence ID" value="SFN67689.1"/>
    <property type="molecule type" value="Genomic_DNA"/>
</dbReference>
<dbReference type="OrthoDB" id="9801773at2"/>
<name>A0A1I5AZN7_9FLAO</name>
<evidence type="ECO:0000259" key="1">
    <source>
        <dbReference type="Pfam" id="PF01370"/>
    </source>
</evidence>
<evidence type="ECO:0000313" key="2">
    <source>
        <dbReference type="EMBL" id="SFN67689.1"/>
    </source>
</evidence>
<accession>A0A1I5AZN7</accession>
<dbReference type="Proteomes" id="UP000199149">
    <property type="component" value="Unassembled WGS sequence"/>
</dbReference>
<proteinExistence type="predicted"/>
<dbReference type="InterPro" id="IPR001509">
    <property type="entry name" value="Epimerase_deHydtase"/>
</dbReference>
<sequence length="287" mass="31773">MKETVLITGANSFIASHLIPILEKEYTVKLLTRKPKSANEFEWDVHKKTIDTNALDDVNYIVHLAGSKLNDGTPLTAERQALVYESRIGTANFLRDELKKRNQTLKAFVSASAIGYYSFQDNTLEIDENGEKGSGFAADLSDDWEKAADLFKIDNVAAHVSKIRVSLVLGTNDGILPMYENILKSNPQAVFQPNDSAVAWNHVEDMAGIFAFAVQNQLDGVYNSVAPKAASQQDIYKAISDELNLNSPQTIQAFRGQHLVSKSIQGKGFVFKFPEIQGAIHNLLQNQ</sequence>